<dbReference type="EMBL" id="BAABDE010000013">
    <property type="protein sequence ID" value="GAA3791699.1"/>
    <property type="molecule type" value="Genomic_DNA"/>
</dbReference>
<accession>A0ABP7HH88</accession>
<evidence type="ECO:0000313" key="3">
    <source>
        <dbReference type="Proteomes" id="UP001501009"/>
    </source>
</evidence>
<name>A0ABP7HH88_9ACTN</name>
<comment type="caution">
    <text evidence="2">The sequence shown here is derived from an EMBL/GenBank/DDBJ whole genome shotgun (WGS) entry which is preliminary data.</text>
</comment>
<dbReference type="PROSITE" id="PS51257">
    <property type="entry name" value="PROKAR_LIPOPROTEIN"/>
    <property type="match status" value="1"/>
</dbReference>
<gene>
    <name evidence="2" type="ORF">GCM10022403_027180</name>
</gene>
<organism evidence="2 3">
    <name type="scientific">Streptomyces coacervatus</name>
    <dbReference type="NCBI Taxonomy" id="647381"/>
    <lineage>
        <taxon>Bacteria</taxon>
        <taxon>Bacillati</taxon>
        <taxon>Actinomycetota</taxon>
        <taxon>Actinomycetes</taxon>
        <taxon>Kitasatosporales</taxon>
        <taxon>Streptomycetaceae</taxon>
        <taxon>Streptomyces</taxon>
    </lineage>
</organism>
<evidence type="ECO:0000313" key="2">
    <source>
        <dbReference type="EMBL" id="GAA3791699.1"/>
    </source>
</evidence>
<evidence type="ECO:0008006" key="4">
    <source>
        <dbReference type="Google" id="ProtNLM"/>
    </source>
</evidence>
<keyword evidence="3" id="KW-1185">Reference proteome</keyword>
<feature type="signal peptide" evidence="1">
    <location>
        <begin position="1"/>
        <end position="22"/>
    </location>
</feature>
<proteinExistence type="predicted"/>
<dbReference type="RefSeq" id="WP_275771203.1">
    <property type="nucleotide sequence ID" value="NZ_BAABDE010000013.1"/>
</dbReference>
<feature type="chain" id="PRO_5045479133" description="Lipoprotein" evidence="1">
    <location>
        <begin position="23"/>
        <end position="243"/>
    </location>
</feature>
<protein>
    <recommendedName>
        <fullName evidence="4">Lipoprotein</fullName>
    </recommendedName>
</protein>
<keyword evidence="1" id="KW-0732">Signal</keyword>
<evidence type="ECO:0000256" key="1">
    <source>
        <dbReference type="SAM" id="SignalP"/>
    </source>
</evidence>
<sequence length="243" mass="24996">MARAARLGGISIAMLMTFGLLAACGSGDDSQKGAAPDRTARTGTSGAQARTLTATALEQAAVKGTDLDGYEVERSFTSVGSSHKATDPEECAPVMHAVGGGSGFTATARVGRSVYPKKAGRPTRLTLSSHRVADAVRVMDQLRTAAAKCGSFKDVTADLAYEGVKVRPAPGYGDESVSLRLTQLVTGDGYDDAVRVPYAVVAVRQGATVAMFSVSGRGKEAAVVPDTVVSTQLKKLGAQLASE</sequence>
<reference evidence="3" key="1">
    <citation type="journal article" date="2019" name="Int. J. Syst. Evol. Microbiol.">
        <title>The Global Catalogue of Microorganisms (GCM) 10K type strain sequencing project: providing services to taxonomists for standard genome sequencing and annotation.</title>
        <authorList>
            <consortium name="The Broad Institute Genomics Platform"/>
            <consortium name="The Broad Institute Genome Sequencing Center for Infectious Disease"/>
            <person name="Wu L."/>
            <person name="Ma J."/>
        </authorList>
    </citation>
    <scope>NUCLEOTIDE SEQUENCE [LARGE SCALE GENOMIC DNA]</scope>
    <source>
        <strain evidence="3">JCM 17138</strain>
    </source>
</reference>
<dbReference type="Proteomes" id="UP001501009">
    <property type="component" value="Unassembled WGS sequence"/>
</dbReference>